<feature type="chain" id="PRO_5010997782" evidence="2">
    <location>
        <begin position="23"/>
        <end position="328"/>
    </location>
</feature>
<name>A0A1Y0ET75_9BURK</name>
<reference evidence="3 4" key="1">
    <citation type="submission" date="2017-05" db="EMBL/GenBank/DDBJ databases">
        <authorList>
            <person name="Song R."/>
            <person name="Chenine A.L."/>
            <person name="Ruprecht R.M."/>
        </authorList>
    </citation>
    <scope>NUCLEOTIDE SEQUENCE [LARGE SCALE GENOMIC DNA]</scope>
    <source>
        <strain evidence="3 4">DSM 26136</strain>
    </source>
</reference>
<dbReference type="InterPro" id="IPR042100">
    <property type="entry name" value="Bug_dom1"/>
</dbReference>
<dbReference type="SUPFAM" id="SSF53850">
    <property type="entry name" value="Periplasmic binding protein-like II"/>
    <property type="match status" value="1"/>
</dbReference>
<dbReference type="KEGG" id="cser:CCO03_01975"/>
<evidence type="ECO:0000256" key="2">
    <source>
        <dbReference type="SAM" id="SignalP"/>
    </source>
</evidence>
<comment type="similarity">
    <text evidence="1">Belongs to the UPF0065 (bug) family.</text>
</comment>
<dbReference type="PANTHER" id="PTHR42928">
    <property type="entry name" value="TRICARBOXYLATE-BINDING PROTEIN"/>
    <property type="match status" value="1"/>
</dbReference>
<keyword evidence="4" id="KW-1185">Reference proteome</keyword>
<dbReference type="PIRSF" id="PIRSF017082">
    <property type="entry name" value="YflP"/>
    <property type="match status" value="1"/>
</dbReference>
<dbReference type="CDD" id="cd07012">
    <property type="entry name" value="PBP2_Bug_TTT"/>
    <property type="match status" value="1"/>
</dbReference>
<evidence type="ECO:0000313" key="3">
    <source>
        <dbReference type="EMBL" id="ARU06581.1"/>
    </source>
</evidence>
<gene>
    <name evidence="3" type="ORF">CCO03_01975</name>
</gene>
<proteinExistence type="inferred from homology"/>
<evidence type="ECO:0000256" key="1">
    <source>
        <dbReference type="ARBA" id="ARBA00006987"/>
    </source>
</evidence>
<dbReference type="RefSeq" id="WP_087283968.1">
    <property type="nucleotide sequence ID" value="NZ_CP021455.1"/>
</dbReference>
<dbReference type="Pfam" id="PF03401">
    <property type="entry name" value="TctC"/>
    <property type="match status" value="1"/>
</dbReference>
<sequence length="328" mass="34958">MAVKTLWAACILACGAWSTAQAQTDAAQYPNRTITMVVPAAAGGATDVVARVMAEQLGKRLGQTVVVDNKTGASGMLGTQAVARAAPDGYTVLLAYSTPVFYTHHIFPKMAYDIKKDFAFVSQVAATSLMVLVNEKVPAKNMKEFIAWAQANKGKVNYGSYGQGSAGHLMSAYLNESRKLGMTHVAYKSEAPFVQDLAGGVVPWGMGTLAAGQGMIKSGRMRPIAILGPKRLQELPNVPTMAEQGFADPEFNTVAWFTLLAPANTPKPILDRLEKESVEVVNSTAMKARLQVLGLEPVKGGSAQFHKDFNAADPLIEKLVKISGAKAE</sequence>
<protein>
    <submittedName>
        <fullName evidence="3">ABC transporter substrate-binding protein</fullName>
    </submittedName>
</protein>
<organism evidence="3 4">
    <name type="scientific">Comamonas serinivorans</name>
    <dbReference type="NCBI Taxonomy" id="1082851"/>
    <lineage>
        <taxon>Bacteria</taxon>
        <taxon>Pseudomonadati</taxon>
        <taxon>Pseudomonadota</taxon>
        <taxon>Betaproteobacteria</taxon>
        <taxon>Burkholderiales</taxon>
        <taxon>Comamonadaceae</taxon>
        <taxon>Comamonas</taxon>
    </lineage>
</organism>
<dbReference type="OrthoDB" id="8678477at2"/>
<accession>A0A1Y0ET75</accession>
<feature type="signal peptide" evidence="2">
    <location>
        <begin position="1"/>
        <end position="22"/>
    </location>
</feature>
<dbReference type="AlphaFoldDB" id="A0A1Y0ET75"/>
<dbReference type="PANTHER" id="PTHR42928:SF5">
    <property type="entry name" value="BLR1237 PROTEIN"/>
    <property type="match status" value="1"/>
</dbReference>
<dbReference type="Gene3D" id="3.40.190.10">
    <property type="entry name" value="Periplasmic binding protein-like II"/>
    <property type="match status" value="1"/>
</dbReference>
<dbReference type="InterPro" id="IPR005064">
    <property type="entry name" value="BUG"/>
</dbReference>
<dbReference type="EMBL" id="CP021455">
    <property type="protein sequence ID" value="ARU06581.1"/>
    <property type="molecule type" value="Genomic_DNA"/>
</dbReference>
<dbReference type="Gene3D" id="3.40.190.150">
    <property type="entry name" value="Bordetella uptake gene, domain 1"/>
    <property type="match status" value="1"/>
</dbReference>
<evidence type="ECO:0000313" key="4">
    <source>
        <dbReference type="Proteomes" id="UP000196138"/>
    </source>
</evidence>
<dbReference type="Proteomes" id="UP000196138">
    <property type="component" value="Chromosome"/>
</dbReference>
<keyword evidence="2" id="KW-0732">Signal</keyword>